<evidence type="ECO:0000313" key="3">
    <source>
        <dbReference type="Proteomes" id="UP001620645"/>
    </source>
</evidence>
<gene>
    <name evidence="2" type="ORF">niasHS_011685</name>
</gene>
<dbReference type="PROSITE" id="PS50053">
    <property type="entry name" value="UBIQUITIN_2"/>
    <property type="match status" value="1"/>
</dbReference>
<dbReference type="InterPro" id="IPR029071">
    <property type="entry name" value="Ubiquitin-like_domsf"/>
</dbReference>
<dbReference type="AlphaFoldDB" id="A0ABD2IQ67"/>
<sequence length="159" mass="18276">MGEIKIVCVDVEGSETVKTLKQKIQIKTKIEPIRQRLEYKAYEEPEELEDDKKLADYGIVKDCEVIMLVDYPLMMTNSSTNGFKIKVATDKKIFTQLIFHKINTIPVRITGSLTVKQLKKLIVAEGLGTETKDHIKSDVHRLTLKYGTKETMRKLVDYE</sequence>
<keyword evidence="3" id="KW-1185">Reference proteome</keyword>
<dbReference type="SUPFAM" id="SSF54236">
    <property type="entry name" value="Ubiquitin-like"/>
    <property type="match status" value="1"/>
</dbReference>
<dbReference type="Pfam" id="PF00240">
    <property type="entry name" value="ubiquitin"/>
    <property type="match status" value="1"/>
</dbReference>
<proteinExistence type="predicted"/>
<evidence type="ECO:0000259" key="1">
    <source>
        <dbReference type="PROSITE" id="PS50053"/>
    </source>
</evidence>
<evidence type="ECO:0000313" key="2">
    <source>
        <dbReference type="EMBL" id="KAL3081441.1"/>
    </source>
</evidence>
<name>A0ABD2IQ67_HETSC</name>
<protein>
    <recommendedName>
        <fullName evidence="1">Ubiquitin-like domain-containing protein</fullName>
    </recommendedName>
</protein>
<dbReference type="EMBL" id="JBICCN010000273">
    <property type="protein sequence ID" value="KAL3081441.1"/>
    <property type="molecule type" value="Genomic_DNA"/>
</dbReference>
<dbReference type="SMART" id="SM00213">
    <property type="entry name" value="UBQ"/>
    <property type="match status" value="1"/>
</dbReference>
<reference evidence="2 3" key="1">
    <citation type="submission" date="2024-10" db="EMBL/GenBank/DDBJ databases">
        <authorList>
            <person name="Kim D."/>
        </authorList>
    </citation>
    <scope>NUCLEOTIDE SEQUENCE [LARGE SCALE GENOMIC DNA]</scope>
    <source>
        <strain evidence="2">Taebaek</strain>
    </source>
</reference>
<organism evidence="2 3">
    <name type="scientific">Heterodera schachtii</name>
    <name type="common">Sugarbeet cyst nematode worm</name>
    <name type="synonym">Tylenchus schachtii</name>
    <dbReference type="NCBI Taxonomy" id="97005"/>
    <lineage>
        <taxon>Eukaryota</taxon>
        <taxon>Metazoa</taxon>
        <taxon>Ecdysozoa</taxon>
        <taxon>Nematoda</taxon>
        <taxon>Chromadorea</taxon>
        <taxon>Rhabditida</taxon>
        <taxon>Tylenchina</taxon>
        <taxon>Tylenchomorpha</taxon>
        <taxon>Tylenchoidea</taxon>
        <taxon>Heteroderidae</taxon>
        <taxon>Heteroderinae</taxon>
        <taxon>Heterodera</taxon>
    </lineage>
</organism>
<dbReference type="Proteomes" id="UP001620645">
    <property type="component" value="Unassembled WGS sequence"/>
</dbReference>
<accession>A0ABD2IQ67</accession>
<dbReference type="Gene3D" id="3.10.20.90">
    <property type="entry name" value="Phosphatidylinositol 3-kinase Catalytic Subunit, Chain A, domain 1"/>
    <property type="match status" value="1"/>
</dbReference>
<feature type="domain" description="Ubiquitin-like" evidence="1">
    <location>
        <begin position="1"/>
        <end position="69"/>
    </location>
</feature>
<dbReference type="InterPro" id="IPR000626">
    <property type="entry name" value="Ubiquitin-like_dom"/>
</dbReference>
<comment type="caution">
    <text evidence="2">The sequence shown here is derived from an EMBL/GenBank/DDBJ whole genome shotgun (WGS) entry which is preliminary data.</text>
</comment>
<dbReference type="CDD" id="cd17039">
    <property type="entry name" value="Ubl_ubiquitin_like"/>
    <property type="match status" value="1"/>
</dbReference>